<dbReference type="CDD" id="cd03809">
    <property type="entry name" value="GT4_MtfB-like"/>
    <property type="match status" value="1"/>
</dbReference>
<dbReference type="InterPro" id="IPR028098">
    <property type="entry name" value="Glyco_trans_4-like_N"/>
</dbReference>
<dbReference type="InterPro" id="IPR001296">
    <property type="entry name" value="Glyco_trans_1"/>
</dbReference>
<gene>
    <name evidence="4" type="ORF">SAMN05421783_105136</name>
</gene>
<accession>A0A1H2UJ58</accession>
<evidence type="ECO:0000259" key="2">
    <source>
        <dbReference type="Pfam" id="PF00534"/>
    </source>
</evidence>
<organism evidence="4 5">
    <name type="scientific">Thiocapsa roseopersicina</name>
    <dbReference type="NCBI Taxonomy" id="1058"/>
    <lineage>
        <taxon>Bacteria</taxon>
        <taxon>Pseudomonadati</taxon>
        <taxon>Pseudomonadota</taxon>
        <taxon>Gammaproteobacteria</taxon>
        <taxon>Chromatiales</taxon>
        <taxon>Chromatiaceae</taxon>
        <taxon>Thiocapsa</taxon>
    </lineage>
</organism>
<evidence type="ECO:0000256" key="1">
    <source>
        <dbReference type="ARBA" id="ARBA00022679"/>
    </source>
</evidence>
<keyword evidence="1 4" id="KW-0808">Transferase</keyword>
<dbReference type="GO" id="GO:0009103">
    <property type="term" value="P:lipopolysaccharide biosynthetic process"/>
    <property type="evidence" value="ECO:0007669"/>
    <property type="project" value="TreeGrafter"/>
</dbReference>
<dbReference type="STRING" id="1058.SAMN05421783_105136"/>
<dbReference type="Pfam" id="PF00534">
    <property type="entry name" value="Glycos_transf_1"/>
    <property type="match status" value="1"/>
</dbReference>
<dbReference type="SUPFAM" id="SSF53756">
    <property type="entry name" value="UDP-Glycosyltransferase/glycogen phosphorylase"/>
    <property type="match status" value="1"/>
</dbReference>
<feature type="domain" description="Glycosyl transferase family 1" evidence="2">
    <location>
        <begin position="258"/>
        <end position="411"/>
    </location>
</feature>
<dbReference type="Gene3D" id="3.40.50.2000">
    <property type="entry name" value="Glycogen Phosphorylase B"/>
    <property type="match status" value="2"/>
</dbReference>
<sequence length="436" mass="48680">MKIAIDGFALGLRQGTGLSTYSRELANTLTRYGHQVEIIYGLGGIGRKESLLRARLLQALATRGEPEAADWRAWMPRLPLYVIAHVLGRPLRARSIPETRTNAVTLLPDGCPVFTGTHNIASLYRSAQAMAGIFGTSLRIRALPEVEIFHLSSPLPVRMDNVANVVTAHDAIPLVLPESTSVNLLHYQRIMRASLRHADGIFAVSEQSKRDLITLLDLPEERLHVTYQSVSIPEEIRQIEAETLSRFLKANFGLEPGGYFLFHGAIEPKKNVMRLIDAYLMARSDLPLVFAGKAGWLCRDELHRLDLLCENDAREGRIRRFEYLPYWQVMYLVKGARAMIFPSLYEGFGLPVLEAMQMGTPVITSNNSSLKEIAADAAYLVDPRDTGEIAHAIDALAEDDDMHASLRAKGTARAEFFSPRRHLERVEAGYRRILGA</sequence>
<feature type="domain" description="Glycosyltransferase subfamily 4-like N-terminal" evidence="3">
    <location>
        <begin position="17"/>
        <end position="229"/>
    </location>
</feature>
<evidence type="ECO:0000313" key="4">
    <source>
        <dbReference type="EMBL" id="SDW56131.1"/>
    </source>
</evidence>
<dbReference type="OrthoDB" id="9764577at2"/>
<dbReference type="PANTHER" id="PTHR46401">
    <property type="entry name" value="GLYCOSYLTRANSFERASE WBBK-RELATED"/>
    <property type="match status" value="1"/>
</dbReference>
<dbReference type="RefSeq" id="WP_093029740.1">
    <property type="nucleotide sequence ID" value="NZ_FNNZ01000005.1"/>
</dbReference>
<dbReference type="Proteomes" id="UP000198816">
    <property type="component" value="Unassembled WGS sequence"/>
</dbReference>
<reference evidence="5" key="1">
    <citation type="submission" date="2016-10" db="EMBL/GenBank/DDBJ databases">
        <authorList>
            <person name="Varghese N."/>
            <person name="Submissions S."/>
        </authorList>
    </citation>
    <scope>NUCLEOTIDE SEQUENCE [LARGE SCALE GENOMIC DNA]</scope>
    <source>
        <strain evidence="5">DSM 217</strain>
    </source>
</reference>
<proteinExistence type="predicted"/>
<evidence type="ECO:0000259" key="3">
    <source>
        <dbReference type="Pfam" id="PF13439"/>
    </source>
</evidence>
<dbReference type="PANTHER" id="PTHR46401:SF2">
    <property type="entry name" value="GLYCOSYLTRANSFERASE WBBK-RELATED"/>
    <property type="match status" value="1"/>
</dbReference>
<dbReference type="EMBL" id="FNNZ01000005">
    <property type="protein sequence ID" value="SDW56131.1"/>
    <property type="molecule type" value="Genomic_DNA"/>
</dbReference>
<dbReference type="AlphaFoldDB" id="A0A1H2UJ58"/>
<keyword evidence="5" id="KW-1185">Reference proteome</keyword>
<evidence type="ECO:0000313" key="5">
    <source>
        <dbReference type="Proteomes" id="UP000198816"/>
    </source>
</evidence>
<dbReference type="GO" id="GO:0016757">
    <property type="term" value="F:glycosyltransferase activity"/>
    <property type="evidence" value="ECO:0007669"/>
    <property type="project" value="InterPro"/>
</dbReference>
<dbReference type="Pfam" id="PF13439">
    <property type="entry name" value="Glyco_transf_4"/>
    <property type="match status" value="1"/>
</dbReference>
<protein>
    <submittedName>
        <fullName evidence="4">Glycosyltransferase involved in cell wall bisynthesis</fullName>
    </submittedName>
</protein>
<name>A0A1H2UJ58_THIRO</name>